<dbReference type="SUPFAM" id="SSF52540">
    <property type="entry name" value="P-loop containing nucleoside triphosphate hydrolases"/>
    <property type="match status" value="1"/>
</dbReference>
<feature type="coiled-coil region" evidence="8">
    <location>
        <begin position="969"/>
        <end position="1010"/>
    </location>
</feature>
<keyword evidence="5 7" id="KW-0505">Motor protein</keyword>
<evidence type="ECO:0000313" key="11">
    <source>
        <dbReference type="EMBL" id="EPS65807.1"/>
    </source>
</evidence>
<evidence type="ECO:0000256" key="7">
    <source>
        <dbReference type="PROSITE-ProRule" id="PRU00782"/>
    </source>
</evidence>
<dbReference type="InterPro" id="IPR027417">
    <property type="entry name" value="P-loop_NTPase"/>
</dbReference>
<feature type="non-terminal residue" evidence="11">
    <location>
        <position position="1"/>
    </location>
</feature>
<proteinExistence type="inferred from homology"/>
<dbReference type="Pfam" id="PF00063">
    <property type="entry name" value="Myosin_head"/>
    <property type="match status" value="1"/>
</dbReference>
<dbReference type="InterPro" id="IPR057535">
    <property type="entry name" value="MYO1-3_N_SH3"/>
</dbReference>
<dbReference type="PROSITE" id="PS51456">
    <property type="entry name" value="MYOSIN_MOTOR"/>
    <property type="match status" value="1"/>
</dbReference>
<dbReference type="Gene3D" id="3.30.70.1590">
    <property type="match status" value="1"/>
</dbReference>
<sequence>NSIVRSSLEEMLESLQRREENEKEEKPPALPARPKSNSRTRPPSTTRRLLTTGFEISETEIPQRQENGHQKSSSGAKRVQEIDPVESPSVLEKTELANGSRRRFRDSERDGGPVNHFSNKVGNVDYLFWYKLCIWCRPKDLFWQKGQIQSTTGEKALVLLSDARVVAVSTRDIVPANPDILDDVDNLVQLSYLNEPSVVHSIQCRYSRDIIYTKAGPVLIALNPFKRVELYGNDFVTAYREKLLSSPHAYAAVNAAYSEIMAGGRNQSIIISGESASGKTGTANRVLEYLAGICEDGGIGFKLLQSRYILEAFGNAKTDRNDNSSRFGNLVEIQFSSQGRICSANISTCKLTVEIFIINQSRFGHLAQGDRSFHIFYQLCSGAPSDLREHWRIKSAPEYKYLYQNNALENRCADDPQKFHMLMGALTAVGICKEDQEHLFQLLSAVLWLGNISFLETDDQAHIEVADTEAVNIVSRLMGCGKYDLIRALSTCDVKLGKDIVSKRLTLEQAIDRRDALAKIIYTNLFEWLVERINLSLSMDKQDTWKSISIVDIPGFNITENNGFERFCINYANERLLQHFHRHTLKLEQEEYELDGVHWTKIDFKDNKDCLDLFERKPAGIFAILDDATYQPNASKSTFTAKLSQDLSTRRCFKGEKRDDGAFTVRHSSGEVLYDASDFLKENKGPLYPEAVHLLSSSAQKHPRCFSSMLLKQLDCIGITSQQSEIPPFRNRSSVSKLEDELSKIFQHLGSTKPRFIYCIRPNNKRVPAFFEPNLVLQQLRSCNVLEVLRVSKCGYPAKVAHHEFIRRYELLAPENVAERDPLGLSIAILQHVGVQPEMYQVGYTKLYFRAGQIDIVENARQRALQQGAFELQRRYGSRHARLTFHELNEVVTKLQSYIRGEISRKKFRKRPHLVGRDDHQATAAALYIQSAIRGWLARRHLTRRRDSELHAKVSQKKNVVVVPHASIIEELRNRAETAEAAVSHKEKENRALREQVQQLERRWPRYETKMKSMEDMWQKQMQSLQASL</sequence>
<evidence type="ECO:0000313" key="12">
    <source>
        <dbReference type="Proteomes" id="UP000015453"/>
    </source>
</evidence>
<keyword evidence="3" id="KW-0112">Calmodulin-binding</keyword>
<keyword evidence="6 7" id="KW-0009">Actin-binding</keyword>
<dbReference type="GO" id="GO:0016020">
    <property type="term" value="C:membrane"/>
    <property type="evidence" value="ECO:0007669"/>
    <property type="project" value="TreeGrafter"/>
</dbReference>
<keyword evidence="12" id="KW-1185">Reference proteome</keyword>
<evidence type="ECO:0000256" key="3">
    <source>
        <dbReference type="ARBA" id="ARBA00022860"/>
    </source>
</evidence>
<feature type="domain" description="Myosin motor" evidence="10">
    <location>
        <begin position="182"/>
        <end position="862"/>
    </location>
</feature>
<dbReference type="GO" id="GO:0005737">
    <property type="term" value="C:cytoplasm"/>
    <property type="evidence" value="ECO:0007669"/>
    <property type="project" value="TreeGrafter"/>
</dbReference>
<keyword evidence="2 7" id="KW-0067">ATP-binding</keyword>
<dbReference type="InterPro" id="IPR001609">
    <property type="entry name" value="Myosin_head_motor_dom-like"/>
</dbReference>
<dbReference type="PROSITE" id="PS50096">
    <property type="entry name" value="IQ"/>
    <property type="match status" value="2"/>
</dbReference>
<protein>
    <recommendedName>
        <fullName evidence="10">Myosin motor domain-containing protein</fullName>
    </recommendedName>
</protein>
<dbReference type="GO" id="GO:0007015">
    <property type="term" value="P:actin filament organization"/>
    <property type="evidence" value="ECO:0007669"/>
    <property type="project" value="TreeGrafter"/>
</dbReference>
<keyword evidence="8" id="KW-0175">Coiled coil</keyword>
<dbReference type="GO" id="GO:0005516">
    <property type="term" value="F:calmodulin binding"/>
    <property type="evidence" value="ECO:0007669"/>
    <property type="project" value="UniProtKB-KW"/>
</dbReference>
<dbReference type="GO" id="GO:0051015">
    <property type="term" value="F:actin filament binding"/>
    <property type="evidence" value="ECO:0007669"/>
    <property type="project" value="TreeGrafter"/>
</dbReference>
<dbReference type="SMART" id="SM00242">
    <property type="entry name" value="MYSc"/>
    <property type="match status" value="1"/>
</dbReference>
<dbReference type="Gene3D" id="1.20.58.530">
    <property type="match status" value="1"/>
</dbReference>
<dbReference type="GO" id="GO:0016459">
    <property type="term" value="C:myosin complex"/>
    <property type="evidence" value="ECO:0007669"/>
    <property type="project" value="UniProtKB-KW"/>
</dbReference>
<evidence type="ECO:0000256" key="6">
    <source>
        <dbReference type="ARBA" id="ARBA00023203"/>
    </source>
</evidence>
<dbReference type="Gene3D" id="1.10.10.820">
    <property type="match status" value="1"/>
</dbReference>
<evidence type="ECO:0000256" key="4">
    <source>
        <dbReference type="ARBA" id="ARBA00023123"/>
    </source>
</evidence>
<dbReference type="FunFam" id="1.10.10.820:FF:000001">
    <property type="entry name" value="Myosin heavy chain"/>
    <property type="match status" value="1"/>
</dbReference>
<dbReference type="PANTHER" id="PTHR13140">
    <property type="entry name" value="MYOSIN"/>
    <property type="match status" value="1"/>
</dbReference>
<dbReference type="Proteomes" id="UP000015453">
    <property type="component" value="Unassembled WGS sequence"/>
</dbReference>
<dbReference type="AlphaFoldDB" id="S8E0E6"/>
<feature type="region of interest" description="Disordered" evidence="9">
    <location>
        <begin position="1"/>
        <end position="116"/>
    </location>
</feature>
<dbReference type="PRINTS" id="PR00193">
    <property type="entry name" value="MYOSINHEAVY"/>
</dbReference>
<dbReference type="OrthoDB" id="6108017at2759"/>
<dbReference type="Gene3D" id="4.10.270.10">
    <property type="entry name" value="Myosin, subunit A"/>
    <property type="match status" value="1"/>
</dbReference>
<dbReference type="EMBL" id="AUSU01004031">
    <property type="protein sequence ID" value="EPS65807.1"/>
    <property type="molecule type" value="Genomic_DNA"/>
</dbReference>
<evidence type="ECO:0000259" key="10">
    <source>
        <dbReference type="PROSITE" id="PS51456"/>
    </source>
</evidence>
<dbReference type="PANTHER" id="PTHR13140:SF706">
    <property type="entry name" value="DILUTE CLASS UNCONVENTIONAL MYOSIN, ISOFORM C"/>
    <property type="match status" value="1"/>
</dbReference>
<evidence type="ECO:0000256" key="2">
    <source>
        <dbReference type="ARBA" id="ARBA00022840"/>
    </source>
</evidence>
<reference evidence="11 12" key="1">
    <citation type="journal article" date="2013" name="BMC Genomics">
        <title>The miniature genome of a carnivorous plant Genlisea aurea contains a low number of genes and short non-coding sequences.</title>
        <authorList>
            <person name="Leushkin E.V."/>
            <person name="Sutormin R.A."/>
            <person name="Nabieva E.R."/>
            <person name="Penin A.A."/>
            <person name="Kondrashov A.S."/>
            <person name="Logacheva M.D."/>
        </authorList>
    </citation>
    <scope>NUCLEOTIDE SEQUENCE [LARGE SCALE GENOMIC DNA]</scope>
</reference>
<dbReference type="Gene3D" id="1.20.120.720">
    <property type="entry name" value="Myosin VI head, motor domain, U50 subdomain"/>
    <property type="match status" value="1"/>
</dbReference>
<keyword evidence="4 7" id="KW-0518">Myosin</keyword>
<dbReference type="Pfam" id="PF25369">
    <property type="entry name" value="SH3_VIII-1_N"/>
    <property type="match status" value="1"/>
</dbReference>
<dbReference type="Gene3D" id="3.40.850.10">
    <property type="entry name" value="Kinesin motor domain"/>
    <property type="match status" value="1"/>
</dbReference>
<accession>S8E0E6</accession>
<dbReference type="SMART" id="SM00015">
    <property type="entry name" value="IQ"/>
    <property type="match status" value="2"/>
</dbReference>
<dbReference type="Pfam" id="PF00612">
    <property type="entry name" value="IQ"/>
    <property type="match status" value="2"/>
</dbReference>
<dbReference type="GO" id="GO:0030048">
    <property type="term" value="P:actin filament-based movement"/>
    <property type="evidence" value="ECO:0007669"/>
    <property type="project" value="UniProtKB-ARBA"/>
</dbReference>
<feature type="compositionally biased region" description="Low complexity" evidence="9">
    <location>
        <begin position="32"/>
        <end position="52"/>
    </location>
</feature>
<dbReference type="InterPro" id="IPR036961">
    <property type="entry name" value="Kinesin_motor_dom_sf"/>
</dbReference>
<evidence type="ECO:0000256" key="9">
    <source>
        <dbReference type="SAM" id="MobiDB-lite"/>
    </source>
</evidence>
<feature type="binding site" evidence="7">
    <location>
        <begin position="273"/>
        <end position="280"/>
    </location>
    <ligand>
        <name>ATP</name>
        <dbReference type="ChEBI" id="CHEBI:30616"/>
    </ligand>
</feature>
<evidence type="ECO:0000256" key="1">
    <source>
        <dbReference type="ARBA" id="ARBA00022741"/>
    </source>
</evidence>
<gene>
    <name evidence="11" type="ORF">M569_08970</name>
</gene>
<name>S8E0E6_9LAMI</name>
<keyword evidence="1 7" id="KW-0547">Nucleotide-binding</keyword>
<comment type="caution">
    <text evidence="11">The sequence shown here is derived from an EMBL/GenBank/DDBJ whole genome shotgun (WGS) entry which is preliminary data.</text>
</comment>
<comment type="similarity">
    <text evidence="7">Belongs to the TRAFAC class myosin-kinesin ATPase superfamily. Myosin family.</text>
</comment>
<evidence type="ECO:0000256" key="5">
    <source>
        <dbReference type="ARBA" id="ARBA00023175"/>
    </source>
</evidence>
<dbReference type="GO" id="GO:0000146">
    <property type="term" value="F:microfilament motor activity"/>
    <property type="evidence" value="ECO:0007669"/>
    <property type="project" value="TreeGrafter"/>
</dbReference>
<dbReference type="GO" id="GO:0005524">
    <property type="term" value="F:ATP binding"/>
    <property type="evidence" value="ECO:0007669"/>
    <property type="project" value="UniProtKB-UniRule"/>
</dbReference>
<organism evidence="11 12">
    <name type="scientific">Genlisea aurea</name>
    <dbReference type="NCBI Taxonomy" id="192259"/>
    <lineage>
        <taxon>Eukaryota</taxon>
        <taxon>Viridiplantae</taxon>
        <taxon>Streptophyta</taxon>
        <taxon>Embryophyta</taxon>
        <taxon>Tracheophyta</taxon>
        <taxon>Spermatophyta</taxon>
        <taxon>Magnoliopsida</taxon>
        <taxon>eudicotyledons</taxon>
        <taxon>Gunneridae</taxon>
        <taxon>Pentapetalae</taxon>
        <taxon>asterids</taxon>
        <taxon>lamiids</taxon>
        <taxon>Lamiales</taxon>
        <taxon>Lentibulariaceae</taxon>
        <taxon>Genlisea</taxon>
    </lineage>
</organism>
<dbReference type="InterPro" id="IPR000048">
    <property type="entry name" value="IQ_motif_EF-hand-BS"/>
</dbReference>
<evidence type="ECO:0000256" key="8">
    <source>
        <dbReference type="SAM" id="Coils"/>
    </source>
</evidence>
<feature type="compositionally biased region" description="Basic and acidic residues" evidence="9">
    <location>
        <begin position="15"/>
        <end position="27"/>
    </location>
</feature>
<feature type="region of interest" description="Actin-binding" evidence="7">
    <location>
        <begin position="742"/>
        <end position="764"/>
    </location>
</feature>